<protein>
    <recommendedName>
        <fullName evidence="5">Phosphate acetyl/butaryl transferase domain-containing protein</fullName>
    </recommendedName>
</protein>
<dbReference type="InterPro" id="IPR012147">
    <property type="entry name" value="P_Ac_Bu_trans"/>
</dbReference>
<evidence type="ECO:0000256" key="4">
    <source>
        <dbReference type="SAM" id="MobiDB-lite"/>
    </source>
</evidence>
<dbReference type="PANTHER" id="PTHR43356">
    <property type="entry name" value="PHOSPHATE ACETYLTRANSFERASE"/>
    <property type="match status" value="1"/>
</dbReference>
<keyword evidence="3" id="KW-0012">Acyltransferase</keyword>
<evidence type="ECO:0000313" key="6">
    <source>
        <dbReference type="EMBL" id="KKL91536.1"/>
    </source>
</evidence>
<evidence type="ECO:0000256" key="2">
    <source>
        <dbReference type="ARBA" id="ARBA00022679"/>
    </source>
</evidence>
<dbReference type="PANTHER" id="PTHR43356:SF2">
    <property type="entry name" value="PHOSPHATE ACETYLTRANSFERASE"/>
    <property type="match status" value="1"/>
</dbReference>
<feature type="region of interest" description="Disordered" evidence="4">
    <location>
        <begin position="308"/>
        <end position="343"/>
    </location>
</feature>
<dbReference type="NCBIfam" id="NF006045">
    <property type="entry name" value="PRK08190.1"/>
    <property type="match status" value="1"/>
</dbReference>
<dbReference type="InterPro" id="IPR050500">
    <property type="entry name" value="Phos_Acetyltrans/Butyryltrans"/>
</dbReference>
<organism evidence="6">
    <name type="scientific">marine sediment metagenome</name>
    <dbReference type="NCBI Taxonomy" id="412755"/>
    <lineage>
        <taxon>unclassified sequences</taxon>
        <taxon>metagenomes</taxon>
        <taxon>ecological metagenomes</taxon>
    </lineage>
</organism>
<dbReference type="SUPFAM" id="SSF53659">
    <property type="entry name" value="Isocitrate/Isopropylmalate dehydrogenase-like"/>
    <property type="match status" value="1"/>
</dbReference>
<gene>
    <name evidence="6" type="ORF">LCGC14_1893710</name>
</gene>
<comment type="similarity">
    <text evidence="1">Belongs to the phosphate acetyltransferase and butyryltransferase family.</text>
</comment>
<dbReference type="Pfam" id="PF01515">
    <property type="entry name" value="PTA_PTB"/>
    <property type="match status" value="1"/>
</dbReference>
<dbReference type="Gene3D" id="3.40.718.10">
    <property type="entry name" value="Isopropylmalate Dehydrogenase"/>
    <property type="match status" value="1"/>
</dbReference>
<dbReference type="EMBL" id="LAZR01019706">
    <property type="protein sequence ID" value="KKL91536.1"/>
    <property type="molecule type" value="Genomic_DNA"/>
</dbReference>
<dbReference type="InterPro" id="IPR002505">
    <property type="entry name" value="PTA_PTB"/>
</dbReference>
<dbReference type="AlphaFoldDB" id="A0A0F9GLZ9"/>
<accession>A0A0F9GLZ9</accession>
<evidence type="ECO:0000256" key="1">
    <source>
        <dbReference type="ARBA" id="ARBA00005656"/>
    </source>
</evidence>
<keyword evidence="2" id="KW-0808">Transferase</keyword>
<feature type="domain" description="Phosphate acetyl/butaryl transferase" evidence="5">
    <location>
        <begin position="81"/>
        <end position="299"/>
    </location>
</feature>
<evidence type="ECO:0000259" key="5">
    <source>
        <dbReference type="Pfam" id="PF01515"/>
    </source>
</evidence>
<dbReference type="PIRSF" id="PIRSF000428">
    <property type="entry name" value="P_Ac_trans"/>
    <property type="match status" value="1"/>
</dbReference>
<sequence length="343" mass="35376">MTAHPEKLQHLIDMAGGQEPVRVAVVDAAQSLVLETLRDAAIAGLAEPRLIGDQAATLQLCKEMDWTPRPDWIIHAPADAEAAAIAVRMVRSGEADLVMKGNVHTDVLMRAVLDSTTGLRVAGRRCSHVFLVDIPGHDRLVGITDAAINITPDLAAKGEICQNAVDLFHTLGTAEPRVAALSAVETVTGSIGSTLDAACLTLMARRGQITGAKVDGPLAFDNAISARAAHEKGILSDVAGQADILLVPDLVSGNILAKALEYLGGAVAAGVALGLSAPVVLTSRADPASARIASLAVAALMFRQSKSQHAPIPTPETSAAAAPQPEHACCAPPPISDFAEAAE</sequence>
<dbReference type="GO" id="GO:0016746">
    <property type="term" value="F:acyltransferase activity"/>
    <property type="evidence" value="ECO:0007669"/>
    <property type="project" value="UniProtKB-KW"/>
</dbReference>
<name>A0A0F9GLZ9_9ZZZZ</name>
<reference evidence="6" key="1">
    <citation type="journal article" date="2015" name="Nature">
        <title>Complex archaea that bridge the gap between prokaryotes and eukaryotes.</title>
        <authorList>
            <person name="Spang A."/>
            <person name="Saw J.H."/>
            <person name="Jorgensen S.L."/>
            <person name="Zaremba-Niedzwiedzka K."/>
            <person name="Martijn J."/>
            <person name="Lind A.E."/>
            <person name="van Eijk R."/>
            <person name="Schleper C."/>
            <person name="Guy L."/>
            <person name="Ettema T.J."/>
        </authorList>
    </citation>
    <scope>NUCLEOTIDE SEQUENCE</scope>
</reference>
<evidence type="ECO:0000256" key="3">
    <source>
        <dbReference type="ARBA" id="ARBA00023315"/>
    </source>
</evidence>
<comment type="caution">
    <text evidence="6">The sequence shown here is derived from an EMBL/GenBank/DDBJ whole genome shotgun (WGS) entry which is preliminary data.</text>
</comment>
<proteinExistence type="inferred from homology"/>